<feature type="domain" description="Major facilitator superfamily (MFS) profile" evidence="7">
    <location>
        <begin position="1"/>
        <end position="409"/>
    </location>
</feature>
<gene>
    <name evidence="8" type="ORF">DYI25_13360</name>
</gene>
<sequence>MSGLFKFFLQFRSYSLNIKSILIWNMIFCLGLGVHLILYNLFLYSIVNDEIAIGKIIGLNFMAQALVYIPAGLFSDRAGSKKGVIAGVSIFSFALIGNLFVSDAAALSFWGFVLGLGHAASIVTFVPLLTEYSTSVEKKDLFTFAFSTGTFFTFIGTLLGGIISDSIQEIFQVSQTSSIRITLSIPTILLILSLVPLLSLKEHRKVKIKRTSPFSIVKNKPKSLMPIINFSLSKILGGVSLGILAPFINLFFLHKFSLSPSNISFILAGGTLATVFFMSYNSKITDRFSDVKTVSLYHLLSIPAVLLLGITQNIWIAIIAFAIFRSAKFSLTPIESKIMMERVEPEVRGLANSFGFMANSICISLLGPFAMYIVQVAGNQTGYLVLCGLSSIGSLLAAIYFWFAFGTRKEVFNKKLENNPA</sequence>
<comment type="subcellular location">
    <subcellularLocation>
        <location evidence="1">Cell membrane</location>
        <topology evidence="1">Multi-pass membrane protein</topology>
    </subcellularLocation>
</comment>
<keyword evidence="9" id="KW-1185">Reference proteome</keyword>
<dbReference type="InterPro" id="IPR011701">
    <property type="entry name" value="MFS"/>
</dbReference>
<dbReference type="SUPFAM" id="SSF103473">
    <property type="entry name" value="MFS general substrate transporter"/>
    <property type="match status" value="1"/>
</dbReference>
<feature type="transmembrane region" description="Helical" evidence="6">
    <location>
        <begin position="354"/>
        <end position="377"/>
    </location>
</feature>
<dbReference type="GO" id="GO:0022857">
    <property type="term" value="F:transmembrane transporter activity"/>
    <property type="evidence" value="ECO:0007669"/>
    <property type="project" value="InterPro"/>
</dbReference>
<feature type="transmembrane region" description="Helical" evidence="6">
    <location>
        <begin position="183"/>
        <end position="200"/>
    </location>
</feature>
<feature type="transmembrane region" description="Helical" evidence="6">
    <location>
        <begin position="141"/>
        <end position="163"/>
    </location>
</feature>
<evidence type="ECO:0000313" key="9">
    <source>
        <dbReference type="Proteomes" id="UP000761411"/>
    </source>
</evidence>
<feature type="transmembrane region" description="Helical" evidence="6">
    <location>
        <begin position="107"/>
        <end position="129"/>
    </location>
</feature>
<dbReference type="PROSITE" id="PS50850">
    <property type="entry name" value="MFS"/>
    <property type="match status" value="1"/>
</dbReference>
<name>A0A944CLV3_9BACI</name>
<dbReference type="InterPro" id="IPR036259">
    <property type="entry name" value="MFS_trans_sf"/>
</dbReference>
<proteinExistence type="predicted"/>
<keyword evidence="2" id="KW-0813">Transport</keyword>
<evidence type="ECO:0000256" key="1">
    <source>
        <dbReference type="ARBA" id="ARBA00004651"/>
    </source>
</evidence>
<evidence type="ECO:0000256" key="2">
    <source>
        <dbReference type="ARBA" id="ARBA00022448"/>
    </source>
</evidence>
<evidence type="ECO:0000256" key="4">
    <source>
        <dbReference type="ARBA" id="ARBA00022989"/>
    </source>
</evidence>
<comment type="caution">
    <text evidence="8">The sequence shown here is derived from an EMBL/GenBank/DDBJ whole genome shotgun (WGS) entry which is preliminary data.</text>
</comment>
<dbReference type="AlphaFoldDB" id="A0A944CLV3"/>
<dbReference type="RefSeq" id="WP_342032520.1">
    <property type="nucleotide sequence ID" value="NZ_QTKX01000002.1"/>
</dbReference>
<dbReference type="InterPro" id="IPR052528">
    <property type="entry name" value="Sugar_transport-like"/>
</dbReference>
<dbReference type="Proteomes" id="UP000761411">
    <property type="component" value="Unassembled WGS sequence"/>
</dbReference>
<dbReference type="InterPro" id="IPR020846">
    <property type="entry name" value="MFS_dom"/>
</dbReference>
<feature type="transmembrane region" description="Helical" evidence="6">
    <location>
        <begin position="263"/>
        <end position="282"/>
    </location>
</feature>
<feature type="transmembrane region" description="Helical" evidence="6">
    <location>
        <begin position="383"/>
        <end position="405"/>
    </location>
</feature>
<keyword evidence="4 6" id="KW-1133">Transmembrane helix</keyword>
<keyword evidence="3 6" id="KW-0812">Transmembrane</keyword>
<reference evidence="8 9" key="1">
    <citation type="journal article" date="2021" name="Microorganisms">
        <title>Bacterial Dimethylsulfoniopropionate Biosynthesis in the East China Sea.</title>
        <authorList>
            <person name="Liu J."/>
            <person name="Zhang Y."/>
            <person name="Liu J."/>
            <person name="Zhong H."/>
            <person name="Williams B.T."/>
            <person name="Zheng Y."/>
            <person name="Curson A.R.J."/>
            <person name="Sun C."/>
            <person name="Sun H."/>
            <person name="Song D."/>
            <person name="Wagner Mackenzie B."/>
            <person name="Bermejo Martinez A."/>
            <person name="Todd J.D."/>
            <person name="Zhang X.H."/>
        </authorList>
    </citation>
    <scope>NUCLEOTIDE SEQUENCE [LARGE SCALE GENOMIC DNA]</scope>
    <source>
        <strain evidence="8 9">ESS08</strain>
    </source>
</reference>
<dbReference type="PANTHER" id="PTHR23526">
    <property type="entry name" value="INTEGRAL MEMBRANE TRANSPORT PROTEIN-RELATED"/>
    <property type="match status" value="1"/>
</dbReference>
<evidence type="ECO:0000256" key="5">
    <source>
        <dbReference type="ARBA" id="ARBA00023136"/>
    </source>
</evidence>
<organism evidence="8 9">
    <name type="scientific">Mesobacillus boroniphilus</name>
    <dbReference type="NCBI Taxonomy" id="308892"/>
    <lineage>
        <taxon>Bacteria</taxon>
        <taxon>Bacillati</taxon>
        <taxon>Bacillota</taxon>
        <taxon>Bacilli</taxon>
        <taxon>Bacillales</taxon>
        <taxon>Bacillaceae</taxon>
        <taxon>Mesobacillus</taxon>
    </lineage>
</organism>
<protein>
    <submittedName>
        <fullName evidence="8">MFS transporter</fullName>
    </submittedName>
</protein>
<dbReference type="EMBL" id="QTKX01000002">
    <property type="protein sequence ID" value="MBS8265410.1"/>
    <property type="molecule type" value="Genomic_DNA"/>
</dbReference>
<feature type="transmembrane region" description="Helical" evidence="6">
    <location>
        <begin position="21"/>
        <end position="46"/>
    </location>
</feature>
<evidence type="ECO:0000259" key="7">
    <source>
        <dbReference type="PROSITE" id="PS50850"/>
    </source>
</evidence>
<evidence type="ECO:0000256" key="3">
    <source>
        <dbReference type="ARBA" id="ARBA00022692"/>
    </source>
</evidence>
<dbReference type="GO" id="GO:0005886">
    <property type="term" value="C:plasma membrane"/>
    <property type="evidence" value="ECO:0007669"/>
    <property type="project" value="UniProtKB-SubCell"/>
</dbReference>
<feature type="transmembrane region" description="Helical" evidence="6">
    <location>
        <begin position="52"/>
        <end position="71"/>
    </location>
</feature>
<accession>A0A944CLV3</accession>
<evidence type="ECO:0000313" key="8">
    <source>
        <dbReference type="EMBL" id="MBS8265410.1"/>
    </source>
</evidence>
<dbReference type="Gene3D" id="1.20.1250.20">
    <property type="entry name" value="MFS general substrate transporter like domains"/>
    <property type="match status" value="1"/>
</dbReference>
<feature type="transmembrane region" description="Helical" evidence="6">
    <location>
        <begin position="83"/>
        <end position="101"/>
    </location>
</feature>
<feature type="transmembrane region" description="Helical" evidence="6">
    <location>
        <begin position="227"/>
        <end position="251"/>
    </location>
</feature>
<dbReference type="Pfam" id="PF07690">
    <property type="entry name" value="MFS_1"/>
    <property type="match status" value="2"/>
</dbReference>
<dbReference type="PANTHER" id="PTHR23526:SF2">
    <property type="entry name" value="MAJOR FACILITATOR SUPERFAMILY (MFS) PROFILE DOMAIN-CONTAINING PROTEIN"/>
    <property type="match status" value="1"/>
</dbReference>
<keyword evidence="5 6" id="KW-0472">Membrane</keyword>
<evidence type="ECO:0000256" key="6">
    <source>
        <dbReference type="SAM" id="Phobius"/>
    </source>
</evidence>